<keyword evidence="4" id="KW-1185">Reference proteome</keyword>
<sequence length="320" mass="35515">MSNTKRLDSEKILYKPKIFVKDPEDKRIKINQSSPSSSETGEYIEENVVEPTNEEAFAKEEVSLKPSKQKESTTPSPPESPKHESSLETSPNSNKGAHKEEPKKNSTESATENETSMDTDTHEKPKAKPKRVKKKKKHPPNSTAITINNSESEADYDSSRNTGAGSNYAFERQFSNTNKLGLPGADGTYGNTAGGGVFSNVQMSNLEDKAIESYVNDRKSAVNIKFIITAVSCVILFGASCLIIFLVFKESITTVAKISIVACLFATLLAITIFSYILRKQRINSLESYGKSAMERRRSNIQMVNRGRRRSSMHARPSQF</sequence>
<evidence type="ECO:0000256" key="1">
    <source>
        <dbReference type="SAM" id="MobiDB-lite"/>
    </source>
</evidence>
<feature type="compositionally biased region" description="Basic residues" evidence="1">
    <location>
        <begin position="127"/>
        <end position="139"/>
    </location>
</feature>
<feature type="transmembrane region" description="Helical" evidence="2">
    <location>
        <begin position="226"/>
        <end position="248"/>
    </location>
</feature>
<feature type="transmembrane region" description="Helical" evidence="2">
    <location>
        <begin position="254"/>
        <end position="278"/>
    </location>
</feature>
<dbReference type="Proteomes" id="UP000245591">
    <property type="component" value="Unassembled WGS sequence"/>
</dbReference>
<feature type="compositionally biased region" description="Polar residues" evidence="1">
    <location>
        <begin position="107"/>
        <end position="118"/>
    </location>
</feature>
<gene>
    <name evidence="3" type="ORF">BB558_006504</name>
</gene>
<keyword evidence="2" id="KW-0812">Transmembrane</keyword>
<feature type="compositionally biased region" description="Polar residues" evidence="1">
    <location>
        <begin position="141"/>
        <end position="151"/>
    </location>
</feature>
<accession>A0A2U1IXM6</accession>
<dbReference type="EMBL" id="MBFU01000811">
    <property type="protein sequence ID" value="PVZ97533.1"/>
    <property type="molecule type" value="Genomic_DNA"/>
</dbReference>
<keyword evidence="2" id="KW-1133">Transmembrane helix</keyword>
<reference evidence="3 4" key="1">
    <citation type="journal article" date="2018" name="MBio">
        <title>Comparative Genomics Reveals the Core Gene Toolbox for the Fungus-Insect Symbiosis.</title>
        <authorList>
            <person name="Wang Y."/>
            <person name="Stata M."/>
            <person name="Wang W."/>
            <person name="Stajich J.E."/>
            <person name="White M.M."/>
            <person name="Moncalvo J.M."/>
        </authorList>
    </citation>
    <scope>NUCLEOTIDE SEQUENCE [LARGE SCALE GENOMIC DNA]</scope>
    <source>
        <strain evidence="3 4">AUS-126-30</strain>
    </source>
</reference>
<feature type="compositionally biased region" description="Polar residues" evidence="1">
    <location>
        <begin position="30"/>
        <end position="40"/>
    </location>
</feature>
<proteinExistence type="predicted"/>
<dbReference type="AlphaFoldDB" id="A0A2U1IXM6"/>
<keyword evidence="2" id="KW-0472">Membrane</keyword>
<feature type="compositionally biased region" description="Basic and acidic residues" evidence="1">
    <location>
        <begin position="97"/>
        <end position="106"/>
    </location>
</feature>
<evidence type="ECO:0000313" key="4">
    <source>
        <dbReference type="Proteomes" id="UP000245591"/>
    </source>
</evidence>
<feature type="region of interest" description="Disordered" evidence="1">
    <location>
        <begin position="21"/>
        <end position="160"/>
    </location>
</feature>
<evidence type="ECO:0000256" key="2">
    <source>
        <dbReference type="SAM" id="Phobius"/>
    </source>
</evidence>
<feature type="compositionally biased region" description="Basic and acidic residues" evidence="1">
    <location>
        <begin position="56"/>
        <end position="71"/>
    </location>
</feature>
<organism evidence="3 4">
    <name type="scientific">Smittium angustum</name>
    <dbReference type="NCBI Taxonomy" id="133377"/>
    <lineage>
        <taxon>Eukaryota</taxon>
        <taxon>Fungi</taxon>
        <taxon>Fungi incertae sedis</taxon>
        <taxon>Zoopagomycota</taxon>
        <taxon>Kickxellomycotina</taxon>
        <taxon>Harpellomycetes</taxon>
        <taxon>Harpellales</taxon>
        <taxon>Legeriomycetaceae</taxon>
        <taxon>Smittium</taxon>
    </lineage>
</organism>
<comment type="caution">
    <text evidence="3">The sequence shown here is derived from an EMBL/GenBank/DDBJ whole genome shotgun (WGS) entry which is preliminary data.</text>
</comment>
<evidence type="ECO:0000313" key="3">
    <source>
        <dbReference type="EMBL" id="PVZ97533.1"/>
    </source>
</evidence>
<name>A0A2U1IXM6_SMIAN</name>
<protein>
    <submittedName>
        <fullName evidence="3">Uncharacterized protein</fullName>
    </submittedName>
</protein>